<dbReference type="InterPro" id="IPR009057">
    <property type="entry name" value="Homeodomain-like_sf"/>
</dbReference>
<feature type="transmembrane region" description="Helical" evidence="4">
    <location>
        <begin position="72"/>
        <end position="92"/>
    </location>
</feature>
<evidence type="ECO:0000256" key="4">
    <source>
        <dbReference type="SAM" id="Phobius"/>
    </source>
</evidence>
<dbReference type="EMBL" id="JBCEVZ010000007">
    <property type="protein sequence ID" value="MEL5993537.1"/>
    <property type="molecule type" value="Genomic_DNA"/>
</dbReference>
<organism evidence="6 7">
    <name type="scientific">Hymenobacter segetis</name>
    <dbReference type="NCBI Taxonomy" id="2025509"/>
    <lineage>
        <taxon>Bacteria</taxon>
        <taxon>Pseudomonadati</taxon>
        <taxon>Bacteroidota</taxon>
        <taxon>Cytophagia</taxon>
        <taxon>Cytophagales</taxon>
        <taxon>Hymenobacteraceae</taxon>
        <taxon>Hymenobacter</taxon>
    </lineage>
</organism>
<dbReference type="SUPFAM" id="SSF46689">
    <property type="entry name" value="Homeodomain-like"/>
    <property type="match status" value="1"/>
</dbReference>
<dbReference type="Pfam" id="PF12833">
    <property type="entry name" value="HTH_18"/>
    <property type="match status" value="1"/>
</dbReference>
<dbReference type="PANTHER" id="PTHR43280:SF29">
    <property type="entry name" value="ARAC-FAMILY TRANSCRIPTIONAL REGULATOR"/>
    <property type="match status" value="1"/>
</dbReference>
<feature type="transmembrane region" description="Helical" evidence="4">
    <location>
        <begin position="161"/>
        <end position="178"/>
    </location>
</feature>
<keyword evidence="4" id="KW-0812">Transmembrane</keyword>
<gene>
    <name evidence="6" type="ORF">AAFH49_04905</name>
</gene>
<dbReference type="SMART" id="SM00342">
    <property type="entry name" value="HTH_ARAC"/>
    <property type="match status" value="1"/>
</dbReference>
<name>A0ABU9LS70_9BACT</name>
<proteinExistence type="predicted"/>
<evidence type="ECO:0000313" key="7">
    <source>
        <dbReference type="Proteomes" id="UP001479606"/>
    </source>
</evidence>
<keyword evidence="4" id="KW-0472">Membrane</keyword>
<dbReference type="PROSITE" id="PS00041">
    <property type="entry name" value="HTH_ARAC_FAMILY_1"/>
    <property type="match status" value="1"/>
</dbReference>
<dbReference type="InterPro" id="IPR018062">
    <property type="entry name" value="HTH_AraC-typ_CS"/>
</dbReference>
<keyword evidence="3" id="KW-0804">Transcription</keyword>
<sequence>MLFEFGAHSALLLPFVVPGLVLAVHLLIRSFRFGALPNGLLALLLFLNVLPVTQWMLGYAGWYDSHDGHSTAMFYVPWQPWLAWGPAFYLYFRSLTNQEFELRKHWRHLLPGLLFAGLYAGAALYDLVWGRALHGWALPYHFGTKGAAANFLDMLSAPAEWLGYALMLGYGLATLRLFRRYRRYLDDNFSDTARLRFRGLRDLLVAALLGLVLWVGFEVVNWAVGPLGYGDYWYAYFANGALIYYLSIVGLQANFAAMTPLRFEPEAAGVAGISFGTGPLVSPEMTTGLGTTAEEIPLREAAAQAAPTADLPFVSATEVAKAPEVAAVAPRLAGAVTPSEETADALAPELHPWRTKLLALMAEDQPWLEPELTLAELAHRLRTNTSLLSHVINTGCGQNFNDFVNRYRVAEAERKLQDPRLAHYSLVGIALESGFNSKSTFNRVFKKLTGRTPGEIARPK</sequence>
<evidence type="ECO:0000259" key="5">
    <source>
        <dbReference type="PROSITE" id="PS01124"/>
    </source>
</evidence>
<feature type="transmembrane region" description="Helical" evidence="4">
    <location>
        <begin position="232"/>
        <end position="253"/>
    </location>
</feature>
<accession>A0ABU9LS70</accession>
<evidence type="ECO:0000256" key="3">
    <source>
        <dbReference type="ARBA" id="ARBA00023163"/>
    </source>
</evidence>
<evidence type="ECO:0000313" key="6">
    <source>
        <dbReference type="EMBL" id="MEL5993537.1"/>
    </source>
</evidence>
<keyword evidence="7" id="KW-1185">Reference proteome</keyword>
<dbReference type="Gene3D" id="1.10.10.60">
    <property type="entry name" value="Homeodomain-like"/>
    <property type="match status" value="2"/>
</dbReference>
<feature type="transmembrane region" description="Helical" evidence="4">
    <location>
        <begin position="40"/>
        <end position="60"/>
    </location>
</feature>
<dbReference type="PANTHER" id="PTHR43280">
    <property type="entry name" value="ARAC-FAMILY TRANSCRIPTIONAL REGULATOR"/>
    <property type="match status" value="1"/>
</dbReference>
<evidence type="ECO:0000256" key="1">
    <source>
        <dbReference type="ARBA" id="ARBA00023015"/>
    </source>
</evidence>
<dbReference type="PROSITE" id="PS01124">
    <property type="entry name" value="HTH_ARAC_FAMILY_2"/>
    <property type="match status" value="1"/>
</dbReference>
<feature type="domain" description="HTH araC/xylS-type" evidence="5">
    <location>
        <begin position="355"/>
        <end position="459"/>
    </location>
</feature>
<dbReference type="RefSeq" id="WP_342296384.1">
    <property type="nucleotide sequence ID" value="NZ_JBCEVZ010000007.1"/>
</dbReference>
<keyword evidence="2" id="KW-0238">DNA-binding</keyword>
<reference evidence="6 7" key="1">
    <citation type="journal article" date="2018" name="Arch. Microbiol.">
        <title>Hymenobacter segetis sp. nov., isolated from soil.</title>
        <authorList>
            <person name="Ten L.N."/>
            <person name="Lim S.J."/>
            <person name="Kim B.O."/>
            <person name="Kang I.K."/>
            <person name="Jung H.Y."/>
        </authorList>
    </citation>
    <scope>NUCLEOTIDE SEQUENCE [LARGE SCALE GENOMIC DNA]</scope>
    <source>
        <strain evidence="6 7">S7-3-11</strain>
    </source>
</reference>
<keyword evidence="4" id="KW-1133">Transmembrane helix</keyword>
<keyword evidence="1" id="KW-0805">Transcription regulation</keyword>
<protein>
    <submittedName>
        <fullName evidence="6">Helix-turn-helix transcriptional regulator</fullName>
    </submittedName>
</protein>
<comment type="caution">
    <text evidence="6">The sequence shown here is derived from an EMBL/GenBank/DDBJ whole genome shotgun (WGS) entry which is preliminary data.</text>
</comment>
<feature type="transmembrane region" description="Helical" evidence="4">
    <location>
        <begin position="6"/>
        <end position="28"/>
    </location>
</feature>
<dbReference type="Proteomes" id="UP001479606">
    <property type="component" value="Unassembled WGS sequence"/>
</dbReference>
<evidence type="ECO:0000256" key="2">
    <source>
        <dbReference type="ARBA" id="ARBA00023125"/>
    </source>
</evidence>
<feature type="transmembrane region" description="Helical" evidence="4">
    <location>
        <begin position="113"/>
        <end position="132"/>
    </location>
</feature>
<feature type="transmembrane region" description="Helical" evidence="4">
    <location>
        <begin position="199"/>
        <end position="220"/>
    </location>
</feature>
<dbReference type="InterPro" id="IPR018060">
    <property type="entry name" value="HTH_AraC"/>
</dbReference>